<reference evidence="1" key="1">
    <citation type="submission" date="2016-04" db="EMBL/GenBank/DDBJ databases">
        <authorList>
            <person name="Evans L.H."/>
            <person name="Alamgir A."/>
            <person name="Owens N."/>
            <person name="Weber N.D."/>
            <person name="Virtaneva K."/>
            <person name="Barbian K."/>
            <person name="Babar A."/>
            <person name="Rosenke K."/>
        </authorList>
    </citation>
    <scope>NUCLEOTIDE SEQUENCE</scope>
    <source>
        <strain evidence="1">86-2</strain>
    </source>
</reference>
<proteinExistence type="predicted"/>
<dbReference type="AlphaFoldDB" id="A0A212JWL3"/>
<sequence length="138" mass="16156">MKQFIKYNSDNYCEIISVDDEAAEMNGVEISIPDGFRPLVKLEDNRPDPENPLYIKLILLEDKVLFKLMANHDEVSTGNIRILPLRECTYFSFEDLDALTDEYQEVIKDMLQDLFSEKVQNAYQKALSIRDRVRTEMQ</sequence>
<dbReference type="EMBL" id="FLUL01000001">
    <property type="protein sequence ID" value="SBW03856.1"/>
    <property type="molecule type" value="Genomic_DNA"/>
</dbReference>
<evidence type="ECO:0000313" key="1">
    <source>
        <dbReference type="EMBL" id="SBW03856.1"/>
    </source>
</evidence>
<protein>
    <submittedName>
        <fullName evidence="1">Uncharacterized protein</fullName>
    </submittedName>
</protein>
<organism evidence="1">
    <name type="scientific">uncultured Dysgonomonas sp</name>
    <dbReference type="NCBI Taxonomy" id="206096"/>
    <lineage>
        <taxon>Bacteria</taxon>
        <taxon>Pseudomonadati</taxon>
        <taxon>Bacteroidota</taxon>
        <taxon>Bacteroidia</taxon>
        <taxon>Bacteroidales</taxon>
        <taxon>Dysgonomonadaceae</taxon>
        <taxon>Dysgonomonas</taxon>
        <taxon>environmental samples</taxon>
    </lineage>
</organism>
<dbReference type="RefSeq" id="WP_296950228.1">
    <property type="nucleotide sequence ID" value="NZ_LT599021.1"/>
</dbReference>
<gene>
    <name evidence="1" type="ORF">KL86DYS2_12510</name>
</gene>
<accession>A0A212JWL3</accession>
<name>A0A212JWL3_9BACT</name>